<evidence type="ECO:0000313" key="9">
    <source>
        <dbReference type="RefSeq" id="XP_055868999.1"/>
    </source>
</evidence>
<protein>
    <submittedName>
        <fullName evidence="9">Uncharacterized protein LOC129923161</fullName>
    </submittedName>
</protein>
<evidence type="ECO:0000259" key="7">
    <source>
        <dbReference type="Pfam" id="PF13330"/>
    </source>
</evidence>
<evidence type="ECO:0000256" key="1">
    <source>
        <dbReference type="ARBA" id="ARBA00004613"/>
    </source>
</evidence>
<dbReference type="OrthoDB" id="6162362at2759"/>
<dbReference type="AlphaFoldDB" id="A0A9W2Z206"/>
<keyword evidence="4" id="KW-0325">Glycoprotein</keyword>
<dbReference type="Proteomes" id="UP001165740">
    <property type="component" value="Chromosome 15"/>
</dbReference>
<keyword evidence="6" id="KW-0812">Transmembrane</keyword>
<keyword evidence="3" id="KW-0732">Signal</keyword>
<dbReference type="InterPro" id="IPR025155">
    <property type="entry name" value="WxxW_domain"/>
</dbReference>
<feature type="domain" description="WxxW" evidence="7">
    <location>
        <begin position="84"/>
        <end position="176"/>
    </location>
</feature>
<dbReference type="RefSeq" id="XP_055868999.1">
    <property type="nucleotide sequence ID" value="XM_056013024.1"/>
</dbReference>
<keyword evidence="8" id="KW-1185">Reference proteome</keyword>
<proteinExistence type="predicted"/>
<comment type="subcellular location">
    <subcellularLocation>
        <location evidence="1">Secreted</location>
    </subcellularLocation>
</comment>
<organism evidence="8 9">
    <name type="scientific">Biomphalaria glabrata</name>
    <name type="common">Bloodfluke planorb</name>
    <name type="synonym">Freshwater snail</name>
    <dbReference type="NCBI Taxonomy" id="6526"/>
    <lineage>
        <taxon>Eukaryota</taxon>
        <taxon>Metazoa</taxon>
        <taxon>Spiralia</taxon>
        <taxon>Lophotrochozoa</taxon>
        <taxon>Mollusca</taxon>
        <taxon>Gastropoda</taxon>
        <taxon>Heterobranchia</taxon>
        <taxon>Euthyneura</taxon>
        <taxon>Panpulmonata</taxon>
        <taxon>Hygrophila</taxon>
        <taxon>Lymnaeoidea</taxon>
        <taxon>Planorbidae</taxon>
        <taxon>Biomphalaria</taxon>
    </lineage>
</organism>
<keyword evidence="6" id="KW-1133">Transmembrane helix</keyword>
<sequence>MLHKGYKIKGVFLHSNPELSTLSGLHTSKLSTGLMVKNKGSSKWQSDWDKMHSSKQTSSTPGLPPDGTTTKTNVMSSTSTQPTWTDWFDSRPDADGDAELTDTILKKYGKICEKGYEISGTECLRNNVLYFNDTSPRGSVPDTLYYFCSKSGVWCRNRDQYNSSTTCGDYAIRYKCKYSESGTNSDSGMFPQFDVRIYIILAVVPILIFIARLLWTYVFRNRRRRLREERRARRRAQGRYDDDESSAAPGAAKPPPSYQDIFGEPGHFKTSVFAISRENLPICSTCRGLPCSVARVIQSGGIRSQKNSPIIRSTTITADPEAHNTSSSPNEDDSSTSNVYANCDNSQVLEHSAAEAVLESPATQNTEDFVEIDLTTPSSSREGPAATSGATQLVQVENELLPQGYQADGQASSSPQHSTEANSTVCLSISPLKLHAPPLSISQPCPCVCHRTIPFSHYKELGYDNSAFSTEGDITRPFPGMHVPPIPDIHRTWSHVSVITQSELPSYEAALELMNKETKESEDGGS</sequence>
<evidence type="ECO:0000256" key="6">
    <source>
        <dbReference type="SAM" id="Phobius"/>
    </source>
</evidence>
<name>A0A9W2Z206_BIOGL</name>
<feature type="compositionally biased region" description="Polar residues" evidence="5">
    <location>
        <begin position="307"/>
        <end position="317"/>
    </location>
</feature>
<feature type="transmembrane region" description="Helical" evidence="6">
    <location>
        <begin position="197"/>
        <end position="218"/>
    </location>
</feature>
<feature type="region of interest" description="Disordered" evidence="5">
    <location>
        <begin position="307"/>
        <end position="340"/>
    </location>
</feature>
<gene>
    <name evidence="9" type="primary">LOC129923161</name>
</gene>
<feature type="compositionally biased region" description="Polar residues" evidence="5">
    <location>
        <begin position="54"/>
        <end position="84"/>
    </location>
</feature>
<evidence type="ECO:0000256" key="5">
    <source>
        <dbReference type="SAM" id="MobiDB-lite"/>
    </source>
</evidence>
<accession>A0A9W2Z206</accession>
<keyword evidence="6" id="KW-0472">Membrane</keyword>
<feature type="region of interest" description="Disordered" evidence="5">
    <location>
        <begin position="228"/>
        <end position="260"/>
    </location>
</feature>
<dbReference type="GO" id="GO:0005576">
    <property type="term" value="C:extracellular region"/>
    <property type="evidence" value="ECO:0007669"/>
    <property type="project" value="UniProtKB-SubCell"/>
</dbReference>
<evidence type="ECO:0000256" key="4">
    <source>
        <dbReference type="ARBA" id="ARBA00023180"/>
    </source>
</evidence>
<dbReference type="OMA" id="PCACACH"/>
<reference evidence="9" key="1">
    <citation type="submission" date="2025-08" db="UniProtKB">
        <authorList>
            <consortium name="RefSeq"/>
        </authorList>
    </citation>
    <scope>IDENTIFICATION</scope>
</reference>
<evidence type="ECO:0000313" key="8">
    <source>
        <dbReference type="Proteomes" id="UP001165740"/>
    </source>
</evidence>
<evidence type="ECO:0000256" key="2">
    <source>
        <dbReference type="ARBA" id="ARBA00022525"/>
    </source>
</evidence>
<evidence type="ECO:0000256" key="3">
    <source>
        <dbReference type="ARBA" id="ARBA00022729"/>
    </source>
</evidence>
<keyword evidence="2" id="KW-0964">Secreted</keyword>
<dbReference type="Pfam" id="PF13330">
    <property type="entry name" value="Mucin2_WxxW"/>
    <property type="match status" value="1"/>
</dbReference>
<dbReference type="GeneID" id="129923161"/>
<feature type="region of interest" description="Disordered" evidence="5">
    <location>
        <begin position="43"/>
        <end position="88"/>
    </location>
</feature>